<evidence type="ECO:0000256" key="5">
    <source>
        <dbReference type="ARBA" id="ARBA00023242"/>
    </source>
</evidence>
<dbReference type="Pfam" id="PF08598">
    <property type="entry name" value="Sds3"/>
    <property type="match status" value="1"/>
</dbReference>
<proteinExistence type="predicted"/>
<keyword evidence="5" id="KW-0539">Nucleus</keyword>
<dbReference type="GO" id="GO:0005654">
    <property type="term" value="C:nucleoplasm"/>
    <property type="evidence" value="ECO:0007669"/>
    <property type="project" value="UniProtKB-ARBA"/>
</dbReference>
<accession>A0A9P4VMF0</accession>
<protein>
    <recommendedName>
        <fullName evidence="9">Transcriptional regulatory protein DEP1</fullName>
    </recommendedName>
</protein>
<evidence type="ECO:0000256" key="6">
    <source>
        <dbReference type="SAM" id="MobiDB-lite"/>
    </source>
</evidence>
<keyword evidence="4" id="KW-0804">Transcription</keyword>
<comment type="caution">
    <text evidence="7">The sequence shown here is derived from an EMBL/GenBank/DDBJ whole genome shotgun (WGS) entry which is preliminary data.</text>
</comment>
<dbReference type="EMBL" id="MU006103">
    <property type="protein sequence ID" value="KAF2836578.1"/>
    <property type="molecule type" value="Genomic_DNA"/>
</dbReference>
<dbReference type="PANTHER" id="PTHR21964">
    <property type="entry name" value="BREAST CANCER METASTASIS-SUPPRESSOR 1"/>
    <property type="match status" value="1"/>
</dbReference>
<sequence>MSGALLSNGALDAGSTTFPSRDDRTSLRSSSLSDVGEDLEAPGTSSAAEEIGDEDSEAETERLDQTPRNLRTVGATATIVEAVAGRSPSKLGREIPYEHESSAIASPDTMSNRDHTPEEDFDEGSINPIAKQLPFGDYNRGIDDNEFNAKKRKRLSPGDDVSTDEADEPARKRSGSSKGHVLNGREEEDETLVDNSLIIREDADRLAQADLEEDVNDEIPDENDEIKEPLPIPEKKSHKKQPKGKRKGKKIRDEDAEQLMQTLEHREGEIDEIADEEADEDGSTADEERARRGIAKEKLSEIEKHFTAFRSRLLEERIAAFTNELELLNQPNSTHPALSEQTRCVDIRRDEKIQREADLLELKTKELIRKTLADRCQYQSQYFQTVREARDRALDACNYRLNRLQRERRHWGADEPDYAFMYHPDRAVQIRYQQAYNNEVSILAGVQKYVGFPAAPEILGTKATEAEDDFRAMKVSRSFVLPYNQPAVSANAKNLIDLPTTSYYSPPLRIPGG</sequence>
<dbReference type="AlphaFoldDB" id="A0A9P4VMF0"/>
<feature type="compositionally biased region" description="Basic and acidic residues" evidence="6">
    <location>
        <begin position="140"/>
        <end position="149"/>
    </location>
</feature>
<feature type="compositionally biased region" description="Basic residues" evidence="6">
    <location>
        <begin position="236"/>
        <end position="250"/>
    </location>
</feature>
<evidence type="ECO:0000256" key="1">
    <source>
        <dbReference type="ARBA" id="ARBA00004123"/>
    </source>
</evidence>
<dbReference type="SMART" id="SM01401">
    <property type="entry name" value="Sds3"/>
    <property type="match status" value="1"/>
</dbReference>
<keyword evidence="8" id="KW-1185">Reference proteome</keyword>
<evidence type="ECO:0008006" key="9">
    <source>
        <dbReference type="Google" id="ProtNLM"/>
    </source>
</evidence>
<dbReference type="OrthoDB" id="20886at2759"/>
<comment type="subcellular location">
    <subcellularLocation>
        <location evidence="1">Nucleus</location>
    </subcellularLocation>
</comment>
<dbReference type="Proteomes" id="UP000799429">
    <property type="component" value="Unassembled WGS sequence"/>
</dbReference>
<feature type="region of interest" description="Disordered" evidence="6">
    <location>
        <begin position="208"/>
        <end position="291"/>
    </location>
</feature>
<keyword evidence="3" id="KW-0805">Transcription regulation</keyword>
<keyword evidence="2" id="KW-0678">Repressor</keyword>
<gene>
    <name evidence="7" type="ORF">M501DRAFT_939421</name>
</gene>
<feature type="compositionally biased region" description="Acidic residues" evidence="6">
    <location>
        <begin position="269"/>
        <end position="285"/>
    </location>
</feature>
<feature type="compositionally biased region" description="Basic and acidic residues" evidence="6">
    <location>
        <begin position="91"/>
        <end position="101"/>
    </location>
</feature>
<reference evidence="7" key="1">
    <citation type="journal article" date="2020" name="Stud. Mycol.">
        <title>101 Dothideomycetes genomes: a test case for predicting lifestyles and emergence of pathogens.</title>
        <authorList>
            <person name="Haridas S."/>
            <person name="Albert R."/>
            <person name="Binder M."/>
            <person name="Bloem J."/>
            <person name="Labutti K."/>
            <person name="Salamov A."/>
            <person name="Andreopoulos B."/>
            <person name="Baker S."/>
            <person name="Barry K."/>
            <person name="Bills G."/>
            <person name="Bluhm B."/>
            <person name="Cannon C."/>
            <person name="Castanera R."/>
            <person name="Culley D."/>
            <person name="Daum C."/>
            <person name="Ezra D."/>
            <person name="Gonzalez J."/>
            <person name="Henrissat B."/>
            <person name="Kuo A."/>
            <person name="Liang C."/>
            <person name="Lipzen A."/>
            <person name="Lutzoni F."/>
            <person name="Magnuson J."/>
            <person name="Mondo S."/>
            <person name="Nolan M."/>
            <person name="Ohm R."/>
            <person name="Pangilinan J."/>
            <person name="Park H.-J."/>
            <person name="Ramirez L."/>
            <person name="Alfaro M."/>
            <person name="Sun H."/>
            <person name="Tritt A."/>
            <person name="Yoshinaga Y."/>
            <person name="Zwiers L.-H."/>
            <person name="Turgeon B."/>
            <person name="Goodwin S."/>
            <person name="Spatafora J."/>
            <person name="Crous P."/>
            <person name="Grigoriev I."/>
        </authorList>
    </citation>
    <scope>NUCLEOTIDE SEQUENCE</scope>
    <source>
        <strain evidence="7">CBS 101060</strain>
    </source>
</reference>
<evidence type="ECO:0000256" key="2">
    <source>
        <dbReference type="ARBA" id="ARBA00022491"/>
    </source>
</evidence>
<dbReference type="GO" id="GO:0010468">
    <property type="term" value="P:regulation of gene expression"/>
    <property type="evidence" value="ECO:0007669"/>
    <property type="project" value="UniProtKB-ARBA"/>
</dbReference>
<organism evidence="7 8">
    <name type="scientific">Patellaria atrata CBS 101060</name>
    <dbReference type="NCBI Taxonomy" id="1346257"/>
    <lineage>
        <taxon>Eukaryota</taxon>
        <taxon>Fungi</taxon>
        <taxon>Dikarya</taxon>
        <taxon>Ascomycota</taxon>
        <taxon>Pezizomycotina</taxon>
        <taxon>Dothideomycetes</taxon>
        <taxon>Dothideomycetes incertae sedis</taxon>
        <taxon>Patellariales</taxon>
        <taxon>Patellariaceae</taxon>
        <taxon>Patellaria</taxon>
    </lineage>
</organism>
<dbReference type="InterPro" id="IPR013907">
    <property type="entry name" value="Sds3"/>
</dbReference>
<feature type="compositionally biased region" description="Acidic residues" evidence="6">
    <location>
        <begin position="210"/>
        <end position="225"/>
    </location>
</feature>
<feature type="region of interest" description="Disordered" evidence="6">
    <location>
        <begin position="1"/>
        <end position="196"/>
    </location>
</feature>
<name>A0A9P4VMF0_9PEZI</name>
<evidence type="ECO:0000313" key="8">
    <source>
        <dbReference type="Proteomes" id="UP000799429"/>
    </source>
</evidence>
<evidence type="ECO:0000313" key="7">
    <source>
        <dbReference type="EMBL" id="KAF2836578.1"/>
    </source>
</evidence>
<evidence type="ECO:0000256" key="4">
    <source>
        <dbReference type="ARBA" id="ARBA00023163"/>
    </source>
</evidence>
<evidence type="ECO:0000256" key="3">
    <source>
        <dbReference type="ARBA" id="ARBA00023015"/>
    </source>
</evidence>